<dbReference type="RefSeq" id="WP_232055567.1">
    <property type="nucleotide sequence ID" value="NZ_LS992241.1"/>
</dbReference>
<dbReference type="PROSITE" id="PS50893">
    <property type="entry name" value="ABC_TRANSPORTER_2"/>
    <property type="match status" value="1"/>
</dbReference>
<proteinExistence type="inferred from homology"/>
<evidence type="ECO:0000256" key="2">
    <source>
        <dbReference type="ARBA" id="ARBA00022448"/>
    </source>
</evidence>
<protein>
    <submittedName>
        <fullName evidence="6">ABC-type multidrug transport system, ATPase component</fullName>
    </submittedName>
</protein>
<dbReference type="SUPFAM" id="SSF52540">
    <property type="entry name" value="P-loop containing nucleoside triphosphate hydrolases"/>
    <property type="match status" value="1"/>
</dbReference>
<dbReference type="InterPro" id="IPR003593">
    <property type="entry name" value="AAA+_ATPase"/>
</dbReference>
<evidence type="ECO:0000313" key="7">
    <source>
        <dbReference type="Proteomes" id="UP000304148"/>
    </source>
</evidence>
<keyword evidence="3" id="KW-0547">Nucleotide-binding</keyword>
<accession>A0A383RAT9</accession>
<dbReference type="PANTHER" id="PTHR42711:SF5">
    <property type="entry name" value="ABC TRANSPORTER ATP-BINDING PROTEIN NATA"/>
    <property type="match status" value="1"/>
</dbReference>
<dbReference type="GO" id="GO:0016887">
    <property type="term" value="F:ATP hydrolysis activity"/>
    <property type="evidence" value="ECO:0007669"/>
    <property type="project" value="InterPro"/>
</dbReference>
<name>A0A383RAT9_PAEAL</name>
<dbReference type="PANTHER" id="PTHR42711">
    <property type="entry name" value="ABC TRANSPORTER ATP-BINDING PROTEIN"/>
    <property type="match status" value="1"/>
</dbReference>
<dbReference type="InterPro" id="IPR050763">
    <property type="entry name" value="ABC_transporter_ATP-binding"/>
</dbReference>
<evidence type="ECO:0000256" key="1">
    <source>
        <dbReference type="ARBA" id="ARBA00005417"/>
    </source>
</evidence>
<comment type="similarity">
    <text evidence="1">Belongs to the ABC transporter superfamily.</text>
</comment>
<dbReference type="SMART" id="SM00382">
    <property type="entry name" value="AAA"/>
    <property type="match status" value="1"/>
</dbReference>
<evidence type="ECO:0000313" key="6">
    <source>
        <dbReference type="EMBL" id="SYX83702.1"/>
    </source>
</evidence>
<evidence type="ECO:0000256" key="3">
    <source>
        <dbReference type="ARBA" id="ARBA00022741"/>
    </source>
</evidence>
<dbReference type="InterPro" id="IPR027417">
    <property type="entry name" value="P-loop_NTPase"/>
</dbReference>
<dbReference type="EMBL" id="LS992241">
    <property type="protein sequence ID" value="SYX83702.1"/>
    <property type="molecule type" value="Genomic_DNA"/>
</dbReference>
<dbReference type="Proteomes" id="UP000304148">
    <property type="component" value="Chromosome"/>
</dbReference>
<evidence type="ECO:0000259" key="5">
    <source>
        <dbReference type="PROSITE" id="PS50893"/>
    </source>
</evidence>
<feature type="domain" description="ABC transporter" evidence="5">
    <location>
        <begin position="6"/>
        <end position="219"/>
    </location>
</feature>
<evidence type="ECO:0000256" key="4">
    <source>
        <dbReference type="ARBA" id="ARBA00022840"/>
    </source>
</evidence>
<gene>
    <name evidence="6" type="ORF">PBLR_12124</name>
</gene>
<organism evidence="6 7">
    <name type="scientific">Paenibacillus alvei</name>
    <name type="common">Bacillus alvei</name>
    <dbReference type="NCBI Taxonomy" id="44250"/>
    <lineage>
        <taxon>Bacteria</taxon>
        <taxon>Bacillati</taxon>
        <taxon>Bacillota</taxon>
        <taxon>Bacilli</taxon>
        <taxon>Bacillales</taxon>
        <taxon>Paenibacillaceae</taxon>
        <taxon>Paenibacillus</taxon>
    </lineage>
</organism>
<reference evidence="7" key="1">
    <citation type="submission" date="2018-08" db="EMBL/GenBank/DDBJ databases">
        <authorList>
            <person name="Chevrot R."/>
        </authorList>
    </citation>
    <scope>NUCLEOTIDE SEQUENCE [LARGE SCALE GENOMIC DNA]</scope>
</reference>
<dbReference type="GO" id="GO:0005524">
    <property type="term" value="F:ATP binding"/>
    <property type="evidence" value="ECO:0007669"/>
    <property type="project" value="UniProtKB-KW"/>
</dbReference>
<dbReference type="Pfam" id="PF00005">
    <property type="entry name" value="ABC_tran"/>
    <property type="match status" value="1"/>
</dbReference>
<dbReference type="AlphaFoldDB" id="A0A383RAT9"/>
<dbReference type="InterPro" id="IPR003439">
    <property type="entry name" value="ABC_transporter-like_ATP-bd"/>
</dbReference>
<keyword evidence="2" id="KW-0813">Transport</keyword>
<sequence>MPHSTLEVFNLSKAFQKQMLFENVNLQIHSGEICALVGKNGIGKTIFLKCILGYEPFDDGEVTIAGHQLNNREQIRLHSAYIPSDGHDLCDLLTPLEYYRFIIAVYQLPERETLHYASNLSVQLGIESHLERLMKELSFGTKKKALLLGALLYDPALLICDEIFEGLDQSSVEAVISLFKERARNNRSVLFTTHLQDLLEAVSTVVYRIENNQIMQIAK</sequence>
<dbReference type="Gene3D" id="3.40.50.300">
    <property type="entry name" value="P-loop containing nucleotide triphosphate hydrolases"/>
    <property type="match status" value="1"/>
</dbReference>
<keyword evidence="4" id="KW-0067">ATP-binding</keyword>